<sequence>MCLGLAKKQNSISLCTADAEYIAAGNCCAQLLWMKHMLKYFGVVFDCVPIRCDNISAINLTKNPIMHSITKHIDVKHYFIRDLVYKKEICVDFVSTLDQLADIFTKPLALDRFDSLRNHLGIL</sequence>
<evidence type="ECO:0008006" key="3">
    <source>
        <dbReference type="Google" id="ProtNLM"/>
    </source>
</evidence>
<dbReference type="EMBL" id="JBJUIK010000012">
    <property type="protein sequence ID" value="KAL3509736.1"/>
    <property type="molecule type" value="Genomic_DNA"/>
</dbReference>
<organism evidence="1 2">
    <name type="scientific">Cinchona calisaya</name>
    <dbReference type="NCBI Taxonomy" id="153742"/>
    <lineage>
        <taxon>Eukaryota</taxon>
        <taxon>Viridiplantae</taxon>
        <taxon>Streptophyta</taxon>
        <taxon>Embryophyta</taxon>
        <taxon>Tracheophyta</taxon>
        <taxon>Spermatophyta</taxon>
        <taxon>Magnoliopsida</taxon>
        <taxon>eudicotyledons</taxon>
        <taxon>Gunneridae</taxon>
        <taxon>Pentapetalae</taxon>
        <taxon>asterids</taxon>
        <taxon>lamiids</taxon>
        <taxon>Gentianales</taxon>
        <taxon>Rubiaceae</taxon>
        <taxon>Cinchonoideae</taxon>
        <taxon>Cinchoneae</taxon>
        <taxon>Cinchona</taxon>
    </lineage>
</organism>
<reference evidence="1 2" key="1">
    <citation type="submission" date="2024-11" db="EMBL/GenBank/DDBJ databases">
        <title>A near-complete genome assembly of Cinchona calisaya.</title>
        <authorList>
            <person name="Lian D.C."/>
            <person name="Zhao X.W."/>
            <person name="Wei L."/>
        </authorList>
    </citation>
    <scope>NUCLEOTIDE SEQUENCE [LARGE SCALE GENOMIC DNA]</scope>
    <source>
        <tissue evidence="1">Nenye</tissue>
    </source>
</reference>
<dbReference type="Proteomes" id="UP001630127">
    <property type="component" value="Unassembled WGS sequence"/>
</dbReference>
<name>A0ABD2YQS6_9GENT</name>
<evidence type="ECO:0000313" key="2">
    <source>
        <dbReference type="Proteomes" id="UP001630127"/>
    </source>
</evidence>
<dbReference type="PANTHER" id="PTHR11439:SF483">
    <property type="entry name" value="PEPTIDE SYNTHASE GLIP-LIKE, PUTATIVE (AFU_ORTHOLOGUE AFUA_3G12920)-RELATED"/>
    <property type="match status" value="1"/>
</dbReference>
<accession>A0ABD2YQS6</accession>
<protein>
    <recommendedName>
        <fullName evidence="3">Retrovirus-related Pol polyprotein from transposon TNT 1-94</fullName>
    </recommendedName>
</protein>
<keyword evidence="2" id="KW-1185">Reference proteome</keyword>
<dbReference type="PANTHER" id="PTHR11439">
    <property type="entry name" value="GAG-POL-RELATED RETROTRANSPOSON"/>
    <property type="match status" value="1"/>
</dbReference>
<gene>
    <name evidence="1" type="ORF">ACH5RR_029137</name>
</gene>
<evidence type="ECO:0000313" key="1">
    <source>
        <dbReference type="EMBL" id="KAL3509736.1"/>
    </source>
</evidence>
<comment type="caution">
    <text evidence="1">The sequence shown here is derived from an EMBL/GenBank/DDBJ whole genome shotgun (WGS) entry which is preliminary data.</text>
</comment>
<dbReference type="CDD" id="cd09272">
    <property type="entry name" value="RNase_HI_RT_Ty1"/>
    <property type="match status" value="1"/>
</dbReference>
<proteinExistence type="predicted"/>
<dbReference type="AlphaFoldDB" id="A0ABD2YQS6"/>